<protein>
    <submittedName>
        <fullName evidence="2">Uncharacterized protein</fullName>
    </submittedName>
</protein>
<dbReference type="EMBL" id="QKWP01000296">
    <property type="protein sequence ID" value="RIB22708.1"/>
    <property type="molecule type" value="Genomic_DNA"/>
</dbReference>
<gene>
    <name evidence="2" type="ORF">C2G38_2173230</name>
</gene>
<evidence type="ECO:0000313" key="2">
    <source>
        <dbReference type="EMBL" id="RIB22708.1"/>
    </source>
</evidence>
<dbReference type="OrthoDB" id="2362571at2759"/>
<sequence>MTKSTIKQQPQAPNDDQSTTKQQPKTPPNDDESTIKEPQKHCKNHNESTKKNTTQRRRKQQGHHETTMGKTQTRLSYFLTTPYETWDALEYHEEWRASKHPMNKEKLIIVLYKQLDWFKNAGSDEEKKASERILKQFKMRSHFCKLYGSCGKENITVLEWRWTMVLLAKILHELTKLANLIHSQDSSCTNRFIYDFWAKAIAKKQADLQESKIDAKVRTLKAEQRLTIATVTTEQVEQYALSTTFNVHTKQRAKKRPTYTEPITDVKEFEQKDILFFEPSEISKIQEMNMAYTGFLTTDKISDIRSHAFLKFKIIEISNGVKEYVKENKKDYQQCSLEEIESFLNTKLGIKLVKSYYPDVFRLLEECVLWDSLVNMDELTEGTIDVRSYISKLCCSRGRIPDCKLNNRNGTLRLYLAKNTREELERRKKCARVGANLTRAKVDIELDKVITPYMDRSGY</sequence>
<dbReference type="AlphaFoldDB" id="A0A397VLI4"/>
<evidence type="ECO:0000313" key="3">
    <source>
        <dbReference type="Proteomes" id="UP000266673"/>
    </source>
</evidence>
<feature type="compositionally biased region" description="Polar residues" evidence="1">
    <location>
        <begin position="1"/>
        <end position="24"/>
    </location>
</feature>
<feature type="region of interest" description="Disordered" evidence="1">
    <location>
        <begin position="1"/>
        <end position="71"/>
    </location>
</feature>
<name>A0A397VLI4_9GLOM</name>
<proteinExistence type="predicted"/>
<dbReference type="Proteomes" id="UP000266673">
    <property type="component" value="Unassembled WGS sequence"/>
</dbReference>
<accession>A0A397VLI4</accession>
<evidence type="ECO:0000256" key="1">
    <source>
        <dbReference type="SAM" id="MobiDB-lite"/>
    </source>
</evidence>
<comment type="caution">
    <text evidence="2">The sequence shown here is derived from an EMBL/GenBank/DDBJ whole genome shotgun (WGS) entry which is preliminary data.</text>
</comment>
<feature type="compositionally biased region" description="Basic and acidic residues" evidence="1">
    <location>
        <begin position="33"/>
        <end position="50"/>
    </location>
</feature>
<keyword evidence="3" id="KW-1185">Reference proteome</keyword>
<reference evidence="2 3" key="1">
    <citation type="submission" date="2018-06" db="EMBL/GenBank/DDBJ databases">
        <title>Comparative genomics reveals the genomic features of Rhizophagus irregularis, R. cerebriforme, R. diaphanum and Gigaspora rosea, and their symbiotic lifestyle signature.</title>
        <authorList>
            <person name="Morin E."/>
            <person name="San Clemente H."/>
            <person name="Chen E.C.H."/>
            <person name="De La Providencia I."/>
            <person name="Hainaut M."/>
            <person name="Kuo A."/>
            <person name="Kohler A."/>
            <person name="Murat C."/>
            <person name="Tang N."/>
            <person name="Roy S."/>
            <person name="Loubradou J."/>
            <person name="Henrissat B."/>
            <person name="Grigoriev I.V."/>
            <person name="Corradi N."/>
            <person name="Roux C."/>
            <person name="Martin F.M."/>
        </authorList>
    </citation>
    <scope>NUCLEOTIDE SEQUENCE [LARGE SCALE GENOMIC DNA]</scope>
    <source>
        <strain evidence="2 3">DAOM 194757</strain>
    </source>
</reference>
<organism evidence="2 3">
    <name type="scientific">Gigaspora rosea</name>
    <dbReference type="NCBI Taxonomy" id="44941"/>
    <lineage>
        <taxon>Eukaryota</taxon>
        <taxon>Fungi</taxon>
        <taxon>Fungi incertae sedis</taxon>
        <taxon>Mucoromycota</taxon>
        <taxon>Glomeromycotina</taxon>
        <taxon>Glomeromycetes</taxon>
        <taxon>Diversisporales</taxon>
        <taxon>Gigasporaceae</taxon>
        <taxon>Gigaspora</taxon>
    </lineage>
</organism>